<dbReference type="EMBL" id="WIGO01000544">
    <property type="protein sequence ID" value="KAF6809220.1"/>
    <property type="molecule type" value="Genomic_DNA"/>
</dbReference>
<evidence type="ECO:0000313" key="3">
    <source>
        <dbReference type="Proteomes" id="UP000654918"/>
    </source>
</evidence>
<organism evidence="2 3">
    <name type="scientific">Colletotrichum plurivorum</name>
    <dbReference type="NCBI Taxonomy" id="2175906"/>
    <lineage>
        <taxon>Eukaryota</taxon>
        <taxon>Fungi</taxon>
        <taxon>Dikarya</taxon>
        <taxon>Ascomycota</taxon>
        <taxon>Pezizomycotina</taxon>
        <taxon>Sordariomycetes</taxon>
        <taxon>Hypocreomycetidae</taxon>
        <taxon>Glomerellales</taxon>
        <taxon>Glomerellaceae</taxon>
        <taxon>Colletotrichum</taxon>
        <taxon>Colletotrichum orchidearum species complex</taxon>
    </lineage>
</organism>
<evidence type="ECO:0000313" key="2">
    <source>
        <dbReference type="EMBL" id="KAF6809220.1"/>
    </source>
</evidence>
<comment type="caution">
    <text evidence="2">The sequence shown here is derived from an EMBL/GenBank/DDBJ whole genome shotgun (WGS) entry which is preliminary data.</text>
</comment>
<dbReference type="AlphaFoldDB" id="A0A8H6JAX2"/>
<accession>A0A8H6JAX2</accession>
<dbReference type="Proteomes" id="UP000654918">
    <property type="component" value="Unassembled WGS sequence"/>
</dbReference>
<proteinExistence type="predicted"/>
<sequence length="99" mass="11015">MVDPASDVSPGGGDHITRRTQQARPAVPAAITFVVFADAHHMNLLRPKSPTSCSQHRRQKTPAGIAAIQAPQWAREQYVTKELSAVARVEQHYITNRYR</sequence>
<evidence type="ECO:0000256" key="1">
    <source>
        <dbReference type="SAM" id="MobiDB-lite"/>
    </source>
</evidence>
<name>A0A8H6JAX2_9PEZI</name>
<protein>
    <submittedName>
        <fullName evidence="2">Uncharacterized protein</fullName>
    </submittedName>
</protein>
<keyword evidence="3" id="KW-1185">Reference proteome</keyword>
<reference evidence="2" key="1">
    <citation type="journal article" date="2020" name="Phytopathology">
        <title>Genome Sequence Resources of Colletotrichum truncatum, C. plurivorum, C. musicola, and C. sojae: Four Species Pathogenic to Soybean (Glycine max).</title>
        <authorList>
            <person name="Rogerio F."/>
            <person name="Boufleur T.R."/>
            <person name="Ciampi-Guillardi M."/>
            <person name="Sukno S.A."/>
            <person name="Thon M.R."/>
            <person name="Massola Junior N.S."/>
            <person name="Baroncelli R."/>
        </authorList>
    </citation>
    <scope>NUCLEOTIDE SEQUENCE</scope>
    <source>
        <strain evidence="2">LFN00145</strain>
    </source>
</reference>
<feature type="region of interest" description="Disordered" evidence="1">
    <location>
        <begin position="1"/>
        <end position="24"/>
    </location>
</feature>
<gene>
    <name evidence="2" type="ORF">CPLU01_15541</name>
</gene>